<sequence length="78" mass="9295">MVLVFYSSLAFALHLLSLSLSLSWMVFILAVHWMVFQYTHTLYLSIYLYLYRHFFGGKVVYEKPLNDVFTVKLYMMLA</sequence>
<keyword evidence="1" id="KW-0472">Membrane</keyword>
<dbReference type="Proteomes" id="UP000032304">
    <property type="component" value="Chromosome 9"/>
</dbReference>
<protein>
    <submittedName>
        <fullName evidence="2">Uncharacterized protein</fullName>
    </submittedName>
</protein>
<dbReference type="EMBL" id="CM001748">
    <property type="protein sequence ID" value="KJB59425.1"/>
    <property type="molecule type" value="Genomic_DNA"/>
</dbReference>
<keyword evidence="1" id="KW-1133">Transmembrane helix</keyword>
<dbReference type="Gramene" id="KJB59425">
    <property type="protein sequence ID" value="KJB59425"/>
    <property type="gene ID" value="B456_009G254300"/>
</dbReference>
<evidence type="ECO:0000313" key="2">
    <source>
        <dbReference type="EMBL" id="KJB59425.1"/>
    </source>
</evidence>
<evidence type="ECO:0000256" key="1">
    <source>
        <dbReference type="SAM" id="Phobius"/>
    </source>
</evidence>
<gene>
    <name evidence="2" type="ORF">B456_009G254300</name>
</gene>
<evidence type="ECO:0000313" key="3">
    <source>
        <dbReference type="Proteomes" id="UP000032304"/>
    </source>
</evidence>
<organism evidence="2 3">
    <name type="scientific">Gossypium raimondii</name>
    <name type="common">Peruvian cotton</name>
    <name type="synonym">Gossypium klotzschianum subsp. raimondii</name>
    <dbReference type="NCBI Taxonomy" id="29730"/>
    <lineage>
        <taxon>Eukaryota</taxon>
        <taxon>Viridiplantae</taxon>
        <taxon>Streptophyta</taxon>
        <taxon>Embryophyta</taxon>
        <taxon>Tracheophyta</taxon>
        <taxon>Spermatophyta</taxon>
        <taxon>Magnoliopsida</taxon>
        <taxon>eudicotyledons</taxon>
        <taxon>Gunneridae</taxon>
        <taxon>Pentapetalae</taxon>
        <taxon>rosids</taxon>
        <taxon>malvids</taxon>
        <taxon>Malvales</taxon>
        <taxon>Malvaceae</taxon>
        <taxon>Malvoideae</taxon>
        <taxon>Gossypium</taxon>
    </lineage>
</organism>
<name>A0A0D2UTY1_GOSRA</name>
<reference evidence="2 3" key="1">
    <citation type="journal article" date="2012" name="Nature">
        <title>Repeated polyploidization of Gossypium genomes and the evolution of spinnable cotton fibres.</title>
        <authorList>
            <person name="Paterson A.H."/>
            <person name="Wendel J.F."/>
            <person name="Gundlach H."/>
            <person name="Guo H."/>
            <person name="Jenkins J."/>
            <person name="Jin D."/>
            <person name="Llewellyn D."/>
            <person name="Showmaker K.C."/>
            <person name="Shu S."/>
            <person name="Udall J."/>
            <person name="Yoo M.J."/>
            <person name="Byers R."/>
            <person name="Chen W."/>
            <person name="Doron-Faigenboim A."/>
            <person name="Duke M.V."/>
            <person name="Gong L."/>
            <person name="Grimwood J."/>
            <person name="Grover C."/>
            <person name="Grupp K."/>
            <person name="Hu G."/>
            <person name="Lee T.H."/>
            <person name="Li J."/>
            <person name="Lin L."/>
            <person name="Liu T."/>
            <person name="Marler B.S."/>
            <person name="Page J.T."/>
            <person name="Roberts A.W."/>
            <person name="Romanel E."/>
            <person name="Sanders W.S."/>
            <person name="Szadkowski E."/>
            <person name="Tan X."/>
            <person name="Tang H."/>
            <person name="Xu C."/>
            <person name="Wang J."/>
            <person name="Wang Z."/>
            <person name="Zhang D."/>
            <person name="Zhang L."/>
            <person name="Ashrafi H."/>
            <person name="Bedon F."/>
            <person name="Bowers J.E."/>
            <person name="Brubaker C.L."/>
            <person name="Chee P.W."/>
            <person name="Das S."/>
            <person name="Gingle A.R."/>
            <person name="Haigler C.H."/>
            <person name="Harker D."/>
            <person name="Hoffmann L.V."/>
            <person name="Hovav R."/>
            <person name="Jones D.C."/>
            <person name="Lemke C."/>
            <person name="Mansoor S."/>
            <person name="ur Rahman M."/>
            <person name="Rainville L.N."/>
            <person name="Rambani A."/>
            <person name="Reddy U.K."/>
            <person name="Rong J.K."/>
            <person name="Saranga Y."/>
            <person name="Scheffler B.E."/>
            <person name="Scheffler J.A."/>
            <person name="Stelly D.M."/>
            <person name="Triplett B.A."/>
            <person name="Van Deynze A."/>
            <person name="Vaslin M.F."/>
            <person name="Waghmare V.N."/>
            <person name="Walford S.A."/>
            <person name="Wright R.J."/>
            <person name="Zaki E.A."/>
            <person name="Zhang T."/>
            <person name="Dennis E.S."/>
            <person name="Mayer K.F."/>
            <person name="Peterson D.G."/>
            <person name="Rokhsar D.S."/>
            <person name="Wang X."/>
            <person name="Schmutz J."/>
        </authorList>
    </citation>
    <scope>NUCLEOTIDE SEQUENCE [LARGE SCALE GENOMIC DNA]</scope>
</reference>
<dbReference type="AlphaFoldDB" id="A0A0D2UTY1"/>
<accession>A0A0D2UTY1</accession>
<keyword evidence="1" id="KW-0812">Transmembrane</keyword>
<feature type="transmembrane region" description="Helical" evidence="1">
    <location>
        <begin position="27"/>
        <end position="50"/>
    </location>
</feature>
<keyword evidence="3" id="KW-1185">Reference proteome</keyword>
<proteinExistence type="predicted"/>